<sequence>MAESLNIENATVTIATDAQPDNKTRRYDRQLRLWAATGQSALENSRILVISGSATSTSILKNLVLPGIGHFTILDNEKVSPEDAGNNFFLEGQSSIGKSRAEEAVRLLAELNDSVESKADTSNLEDILEKNSSYLTSFTIVIAHNLDPKLLDRLSTLLWSDVSHPTLVVVRSAGFLAEFFIQFHEHPIIESHSETAPSLRLDKAFPALLDYSLSLDFETMDPTDHTHVPYVIILVRALEDWKKSHEGKPPQTYLEKKAFKEGVLAMKIKFDEENFDEAESQAYRCWTETTVPSEIASLFQYPALSSLSPSSPPFFHLLAALQKFTLEPPYTLPLTSTLPDMKANTTSYIHLQKLYKARAEEEKERFKSFLTVPVDDSIVDTFVKNAHGLKVLRGRKWGALDADPTALANAISTSSKQVAIHLSLSALTALIMKQPGVAPTIEALTQEAQSLLPPGSEFPEEFSDAVGEVARAPTADLPNTAALLGGLVAQEVIKMITKQYVPIESYCVVDLVETWTGII</sequence>
<keyword evidence="4 5" id="KW-0833">Ubl conjugation pathway</keyword>
<evidence type="ECO:0000256" key="4">
    <source>
        <dbReference type="ARBA" id="ARBA00022786"/>
    </source>
</evidence>
<dbReference type="PANTHER" id="PTHR10953">
    <property type="entry name" value="UBIQUITIN-ACTIVATING ENZYME E1"/>
    <property type="match status" value="1"/>
</dbReference>
<protein>
    <recommendedName>
        <fullName evidence="3 5">NEDD8-activating enzyme E1 regulatory subunit</fullName>
    </recommendedName>
</protein>
<name>A0A9P6CJ49_9AGAR</name>
<dbReference type="InterPro" id="IPR035985">
    <property type="entry name" value="Ubiquitin-activating_enz"/>
</dbReference>
<dbReference type="EMBL" id="MU150271">
    <property type="protein sequence ID" value="KAF9462534.1"/>
    <property type="molecule type" value="Genomic_DNA"/>
</dbReference>
<evidence type="ECO:0000313" key="8">
    <source>
        <dbReference type="Proteomes" id="UP000807353"/>
    </source>
</evidence>
<evidence type="ECO:0000256" key="5">
    <source>
        <dbReference type="PIRNR" id="PIRNR039099"/>
    </source>
</evidence>
<dbReference type="SUPFAM" id="SSF69572">
    <property type="entry name" value="Activating enzymes of the ubiquitin-like proteins"/>
    <property type="match status" value="1"/>
</dbReference>
<dbReference type="PANTHER" id="PTHR10953:SF29">
    <property type="entry name" value="NEDD8-ACTIVATING ENZYME E1 REGULATORY SUBUNIT"/>
    <property type="match status" value="1"/>
</dbReference>
<dbReference type="GO" id="GO:0045116">
    <property type="term" value="P:protein neddylation"/>
    <property type="evidence" value="ECO:0007669"/>
    <property type="project" value="UniProtKB-UniRule"/>
</dbReference>
<dbReference type="Proteomes" id="UP000807353">
    <property type="component" value="Unassembled WGS sequence"/>
</dbReference>
<evidence type="ECO:0000256" key="3">
    <source>
        <dbReference type="ARBA" id="ARBA00015407"/>
    </source>
</evidence>
<dbReference type="PIRSF" id="PIRSF039099">
    <property type="entry name" value="APP-BP1"/>
    <property type="match status" value="1"/>
</dbReference>
<keyword evidence="8" id="KW-1185">Reference proteome</keyword>
<dbReference type="InterPro" id="IPR030667">
    <property type="entry name" value="APP-BP1"/>
</dbReference>
<comment type="function">
    <text evidence="5">Regulatory subunit of the dimeric UBA3-ULA1 E1 enzyme.</text>
</comment>
<gene>
    <name evidence="7" type="ORF">BDZ94DRAFT_1261130</name>
</gene>
<dbReference type="InterPro" id="IPR045886">
    <property type="entry name" value="ThiF/MoeB/HesA"/>
</dbReference>
<dbReference type="InterPro" id="IPR000594">
    <property type="entry name" value="ThiF_NAD_FAD-bd"/>
</dbReference>
<evidence type="ECO:0000259" key="6">
    <source>
        <dbReference type="Pfam" id="PF00899"/>
    </source>
</evidence>
<comment type="similarity">
    <text evidence="2 5">Belongs to the ubiquitin-activating E1 family. ULA1 subfamily.</text>
</comment>
<dbReference type="GO" id="GO:0019781">
    <property type="term" value="F:NEDD8 activating enzyme activity"/>
    <property type="evidence" value="ECO:0007669"/>
    <property type="project" value="UniProtKB-UniRule"/>
</dbReference>
<dbReference type="AlphaFoldDB" id="A0A9P6CJ49"/>
<dbReference type="Gene3D" id="3.40.50.720">
    <property type="entry name" value="NAD(P)-binding Rossmann-like Domain"/>
    <property type="match status" value="1"/>
</dbReference>
<evidence type="ECO:0000256" key="2">
    <source>
        <dbReference type="ARBA" id="ARBA00006868"/>
    </source>
</evidence>
<comment type="caution">
    <text evidence="7">The sequence shown here is derived from an EMBL/GenBank/DDBJ whole genome shotgun (WGS) entry which is preliminary data.</text>
</comment>
<reference evidence="7" key="1">
    <citation type="submission" date="2020-11" db="EMBL/GenBank/DDBJ databases">
        <authorList>
            <consortium name="DOE Joint Genome Institute"/>
            <person name="Ahrendt S."/>
            <person name="Riley R."/>
            <person name="Andreopoulos W."/>
            <person name="Labutti K."/>
            <person name="Pangilinan J."/>
            <person name="Ruiz-Duenas F.J."/>
            <person name="Barrasa J.M."/>
            <person name="Sanchez-Garcia M."/>
            <person name="Camarero S."/>
            <person name="Miyauchi S."/>
            <person name="Serrano A."/>
            <person name="Linde D."/>
            <person name="Babiker R."/>
            <person name="Drula E."/>
            <person name="Ayuso-Fernandez I."/>
            <person name="Pacheco R."/>
            <person name="Padilla G."/>
            <person name="Ferreira P."/>
            <person name="Barriuso J."/>
            <person name="Kellner H."/>
            <person name="Castanera R."/>
            <person name="Alfaro M."/>
            <person name="Ramirez L."/>
            <person name="Pisabarro A.G."/>
            <person name="Kuo A."/>
            <person name="Tritt A."/>
            <person name="Lipzen A."/>
            <person name="He G."/>
            <person name="Yan M."/>
            <person name="Ng V."/>
            <person name="Cullen D."/>
            <person name="Martin F."/>
            <person name="Rosso M.-N."/>
            <person name="Henrissat B."/>
            <person name="Hibbett D."/>
            <person name="Martinez A.T."/>
            <person name="Grigoriev I.V."/>
        </authorList>
    </citation>
    <scope>NUCLEOTIDE SEQUENCE</scope>
    <source>
        <strain evidence="7">CBS 247.69</strain>
    </source>
</reference>
<comment type="pathway">
    <text evidence="1 5">Protein modification; protein neddylation.</text>
</comment>
<accession>A0A9P6CJ49</accession>
<dbReference type="Pfam" id="PF00899">
    <property type="entry name" value="ThiF"/>
    <property type="match status" value="1"/>
</dbReference>
<evidence type="ECO:0000313" key="7">
    <source>
        <dbReference type="EMBL" id="KAF9462534.1"/>
    </source>
</evidence>
<dbReference type="FunFam" id="3.40.50.720:FF:000475">
    <property type="entry name" value="NEDD8-activating enzyme E1 regulatory subunit"/>
    <property type="match status" value="1"/>
</dbReference>
<dbReference type="Gene3D" id="3.40.50.12550">
    <property type="entry name" value="Ubiquitin-activating enzyme E1, inactive adenylation domain, subdomain 2"/>
    <property type="match status" value="1"/>
</dbReference>
<dbReference type="GO" id="GO:0005737">
    <property type="term" value="C:cytoplasm"/>
    <property type="evidence" value="ECO:0007669"/>
    <property type="project" value="TreeGrafter"/>
</dbReference>
<feature type="domain" description="THIF-type NAD/FAD binding fold" evidence="6">
    <location>
        <begin position="27"/>
        <end position="142"/>
    </location>
</feature>
<dbReference type="OrthoDB" id="1708823at2759"/>
<proteinExistence type="inferred from homology"/>
<organism evidence="7 8">
    <name type="scientific">Collybia nuda</name>
    <dbReference type="NCBI Taxonomy" id="64659"/>
    <lineage>
        <taxon>Eukaryota</taxon>
        <taxon>Fungi</taxon>
        <taxon>Dikarya</taxon>
        <taxon>Basidiomycota</taxon>
        <taxon>Agaricomycotina</taxon>
        <taxon>Agaricomycetes</taxon>
        <taxon>Agaricomycetidae</taxon>
        <taxon>Agaricales</taxon>
        <taxon>Tricholomatineae</taxon>
        <taxon>Clitocybaceae</taxon>
        <taxon>Collybia</taxon>
    </lineage>
</organism>
<evidence type="ECO:0000256" key="1">
    <source>
        <dbReference type="ARBA" id="ARBA00005032"/>
    </source>
</evidence>